<keyword evidence="7" id="KW-0949">S-adenosyl-L-methionine</keyword>
<dbReference type="Ensembl" id="ENSLACT00000013073.1">
    <property type="protein sequence ID" value="ENSLACP00000012978.1"/>
    <property type="gene ID" value="ENSLACG00000011432.1"/>
</dbReference>
<dbReference type="STRING" id="7897.ENSLACP00000012978"/>
<dbReference type="GO" id="GO:0005634">
    <property type="term" value="C:nucleus"/>
    <property type="evidence" value="ECO:0007669"/>
    <property type="project" value="UniProtKB-SubCell"/>
</dbReference>
<dbReference type="SUPFAM" id="SSF53335">
    <property type="entry name" value="S-adenosyl-L-methionine-dependent methyltransferases"/>
    <property type="match status" value="1"/>
</dbReference>
<reference evidence="14" key="3">
    <citation type="submission" date="2025-09" db="UniProtKB">
        <authorList>
            <consortium name="Ensembl"/>
        </authorList>
    </citation>
    <scope>IDENTIFICATION</scope>
</reference>
<dbReference type="EMBL" id="AFYH01057870">
    <property type="status" value="NOT_ANNOTATED_CDS"/>
    <property type="molecule type" value="Genomic_DNA"/>
</dbReference>
<evidence type="ECO:0000313" key="14">
    <source>
        <dbReference type="Ensembl" id="ENSLACP00000012978.1"/>
    </source>
</evidence>
<evidence type="ECO:0000256" key="2">
    <source>
        <dbReference type="ARBA" id="ARBA00004496"/>
    </source>
</evidence>
<comment type="similarity">
    <text evidence="3 13">Belongs to the methyltransferase superfamily. METL family.</text>
</comment>
<accession>H3ATK7</accession>
<dbReference type="EC" id="2.1.1.-" evidence="13"/>
<keyword evidence="9" id="KW-0539">Nucleus</keyword>
<comment type="subcellular location">
    <subcellularLocation>
        <location evidence="2">Cytoplasm</location>
    </subcellularLocation>
    <subcellularLocation>
        <location evidence="1">Nucleus</location>
    </subcellularLocation>
</comment>
<keyword evidence="5 13" id="KW-0489">Methyltransferase</keyword>
<dbReference type="Proteomes" id="UP000008672">
    <property type="component" value="Unassembled WGS sequence"/>
</dbReference>
<name>H3ATK7_LATCH</name>
<evidence type="ECO:0000313" key="15">
    <source>
        <dbReference type="Proteomes" id="UP000008672"/>
    </source>
</evidence>
<dbReference type="eggNOG" id="KOG2361">
    <property type="taxonomic scope" value="Eukaryota"/>
</dbReference>
<dbReference type="FunCoup" id="H3ATK7">
    <property type="interactions" value="2919"/>
</dbReference>
<evidence type="ECO:0000256" key="13">
    <source>
        <dbReference type="PIRNR" id="PIRNR037755"/>
    </source>
</evidence>
<dbReference type="RefSeq" id="XP_005994628.1">
    <property type="nucleotide sequence ID" value="XM_005994566.3"/>
</dbReference>
<evidence type="ECO:0000256" key="11">
    <source>
        <dbReference type="ARBA" id="ARBA00058280"/>
    </source>
</evidence>
<reference evidence="15" key="1">
    <citation type="submission" date="2011-08" db="EMBL/GenBank/DDBJ databases">
        <title>The draft genome of Latimeria chalumnae.</title>
        <authorList>
            <person name="Di Palma F."/>
            <person name="Alfoldi J."/>
            <person name="Johnson J."/>
            <person name="Berlin A."/>
            <person name="Gnerre S."/>
            <person name="Jaffe D."/>
            <person name="MacCallum I."/>
            <person name="Young S."/>
            <person name="Walker B.J."/>
            <person name="Lander E."/>
            <person name="Lindblad-Toh K."/>
        </authorList>
    </citation>
    <scope>NUCLEOTIDE SEQUENCE [LARGE SCALE GENOMIC DNA]</scope>
    <source>
        <strain evidence="15">Wild caught</strain>
    </source>
</reference>
<dbReference type="OMA" id="DAQRNWD"/>
<dbReference type="PANTHER" id="PTHR22809:SF5">
    <property type="entry name" value="TRNA N(3)-METHYLCYTIDINE METHYLTRANSFERASE METTL6"/>
    <property type="match status" value="1"/>
</dbReference>
<dbReference type="GeneID" id="102366693"/>
<proteinExistence type="inferred from homology"/>
<comment type="catalytic activity">
    <reaction evidence="10">
        <text>cytidine(32) in tRNA(Ser) + S-adenosyl-L-methionine = N(3)-methylcytidine(32) in tRNA(Ser) + S-adenosyl-L-homocysteine + H(+)</text>
        <dbReference type="Rhea" id="RHEA:50956"/>
        <dbReference type="Rhea" id="RHEA-COMP:12849"/>
        <dbReference type="Rhea" id="RHEA-COMP:12851"/>
        <dbReference type="ChEBI" id="CHEBI:15378"/>
        <dbReference type="ChEBI" id="CHEBI:57856"/>
        <dbReference type="ChEBI" id="CHEBI:59789"/>
        <dbReference type="ChEBI" id="CHEBI:74894"/>
        <dbReference type="ChEBI" id="CHEBI:82748"/>
    </reaction>
    <physiologicalReaction direction="left-to-right" evidence="10">
        <dbReference type="Rhea" id="RHEA:50957"/>
    </physiologicalReaction>
</comment>
<dbReference type="EMBL" id="AFYH01057869">
    <property type="status" value="NOT_ANNOTATED_CDS"/>
    <property type="molecule type" value="Genomic_DNA"/>
</dbReference>
<organism evidence="14 15">
    <name type="scientific">Latimeria chalumnae</name>
    <name type="common">Coelacanth</name>
    <dbReference type="NCBI Taxonomy" id="7897"/>
    <lineage>
        <taxon>Eukaryota</taxon>
        <taxon>Metazoa</taxon>
        <taxon>Chordata</taxon>
        <taxon>Craniata</taxon>
        <taxon>Vertebrata</taxon>
        <taxon>Euteleostomi</taxon>
        <taxon>Coelacanthiformes</taxon>
        <taxon>Coelacanthidae</taxon>
        <taxon>Latimeria</taxon>
    </lineage>
</organism>
<dbReference type="OrthoDB" id="417697at2759"/>
<reference evidence="14" key="2">
    <citation type="submission" date="2025-08" db="UniProtKB">
        <authorList>
            <consortium name="Ensembl"/>
        </authorList>
    </citation>
    <scope>IDENTIFICATION</scope>
</reference>
<dbReference type="Bgee" id="ENSLACG00000011432">
    <property type="expression patterns" value="Expressed in chordate pharynx and 1 other cell type or tissue"/>
</dbReference>
<keyword evidence="15" id="KW-1185">Reference proteome</keyword>
<dbReference type="KEGG" id="lcm:102366693"/>
<sequence>MMGDLKEKPLNSVCLHTGSALSENKNSSVASDKDATVMSSCAETLFEKKGHRARTLTAEEVQKLERDTVLLSEFKQMKLEKEAQKNWDLFYKRNSTNFFKDRHWTTREFEELRACRKFEDQKLVLLEAGCGVGNCLFPLLEQDLNVFVYACDFSPRAIEFVKQNHLYSTERCMAFQCDLTKGDLLENVPADSVDVVTLIFVLSTIHPDKMPLVLQNLFQVLKPGGYVLFRDYGLYDHTMLRFKYGHRLGDHFYVRQDGTRSYFFSEECLAQLFTAAGYEIVINEYVTRETVNKKEGLCVPRVFVQSKLRKPSLH</sequence>
<evidence type="ECO:0000256" key="10">
    <source>
        <dbReference type="ARBA" id="ARBA00050646"/>
    </source>
</evidence>
<dbReference type="InterPro" id="IPR029063">
    <property type="entry name" value="SAM-dependent_MTases_sf"/>
</dbReference>
<dbReference type="GO" id="GO:0030488">
    <property type="term" value="P:tRNA methylation"/>
    <property type="evidence" value="ECO:0007669"/>
    <property type="project" value="UniProtKB-ARBA"/>
</dbReference>
<gene>
    <name evidence="14" type="primary">METTL6</name>
</gene>
<dbReference type="EMBL" id="AFYH01057868">
    <property type="status" value="NOT_ANNOTATED_CDS"/>
    <property type="molecule type" value="Genomic_DNA"/>
</dbReference>
<evidence type="ECO:0000256" key="9">
    <source>
        <dbReference type="ARBA" id="ARBA00023242"/>
    </source>
</evidence>
<keyword evidence="8" id="KW-0819">tRNA processing</keyword>
<comment type="subunit">
    <text evidence="12">Monomer. Interacts with SARS1/SerRS; interaction is mediated via tRNA(Ser) and is required for N(3)-methylcytidine methylation.</text>
</comment>
<evidence type="ECO:0000256" key="7">
    <source>
        <dbReference type="ARBA" id="ARBA00022691"/>
    </source>
</evidence>
<dbReference type="AlphaFoldDB" id="H3ATK7"/>
<dbReference type="GeneTree" id="ENSGT00940000156679"/>
<dbReference type="EMBL" id="AFYH01057867">
    <property type="status" value="NOT_ANNOTATED_CDS"/>
    <property type="molecule type" value="Genomic_DNA"/>
</dbReference>
<dbReference type="GO" id="GO:0052735">
    <property type="term" value="F:tRNA (cytidine-3-)-methyltransferase activity"/>
    <property type="evidence" value="ECO:0007669"/>
    <property type="project" value="UniProtKB-ARBA"/>
</dbReference>
<keyword evidence="6 13" id="KW-0808">Transferase</keyword>
<evidence type="ECO:0000256" key="12">
    <source>
        <dbReference type="ARBA" id="ARBA00065134"/>
    </source>
</evidence>
<evidence type="ECO:0000256" key="5">
    <source>
        <dbReference type="ARBA" id="ARBA00022603"/>
    </source>
</evidence>
<protein>
    <recommendedName>
        <fullName evidence="13">tRNA N(3)-cytidine methyltransferase</fullName>
        <ecNumber evidence="13">2.1.1.-</ecNumber>
    </recommendedName>
</protein>
<dbReference type="HOGENOM" id="CLU_029724_2_2_1"/>
<evidence type="ECO:0000256" key="8">
    <source>
        <dbReference type="ARBA" id="ARBA00022694"/>
    </source>
</evidence>
<comment type="function">
    <text evidence="11">S-adenosyl-L-methionine-dependent methyltransferase that mediates N(3)-methylcytidine modification of residue 32 of the tRNA anticodon loop of tRNA(Ser), including tRNA(Ser)(UGA) and tRNA(Ser)(GCU). Interaction with SARS1/SerRS is required for N(3)-methylcytidine methylation.</text>
</comment>
<dbReference type="InParanoid" id="H3ATK7"/>
<dbReference type="Gene3D" id="3.40.50.150">
    <property type="entry name" value="Vaccinia Virus protein VP39"/>
    <property type="match status" value="1"/>
</dbReference>
<evidence type="ECO:0000256" key="4">
    <source>
        <dbReference type="ARBA" id="ARBA00022490"/>
    </source>
</evidence>
<evidence type="ECO:0000256" key="3">
    <source>
        <dbReference type="ARBA" id="ARBA00009725"/>
    </source>
</evidence>
<dbReference type="CTD" id="131965"/>
<dbReference type="GO" id="GO:0005737">
    <property type="term" value="C:cytoplasm"/>
    <property type="evidence" value="ECO:0007669"/>
    <property type="project" value="UniProtKB-SubCell"/>
</dbReference>
<evidence type="ECO:0000256" key="1">
    <source>
        <dbReference type="ARBA" id="ARBA00004123"/>
    </source>
</evidence>
<dbReference type="Pfam" id="PF13489">
    <property type="entry name" value="Methyltransf_23"/>
    <property type="match status" value="1"/>
</dbReference>
<dbReference type="InterPro" id="IPR026113">
    <property type="entry name" value="METTL2/6/8-like"/>
</dbReference>
<dbReference type="PIRSF" id="PIRSF037755">
    <property type="entry name" value="Mettl2_prd"/>
    <property type="match status" value="1"/>
</dbReference>
<evidence type="ECO:0000256" key="6">
    <source>
        <dbReference type="ARBA" id="ARBA00022679"/>
    </source>
</evidence>
<keyword evidence="4" id="KW-0963">Cytoplasm</keyword>
<dbReference type="PANTHER" id="PTHR22809">
    <property type="entry name" value="METHYLTRANSFERASE-RELATED"/>
    <property type="match status" value="1"/>
</dbReference>
<dbReference type="CDD" id="cd02440">
    <property type="entry name" value="AdoMet_MTases"/>
    <property type="match status" value="1"/>
</dbReference>
<dbReference type="FunFam" id="3.40.50.150:FF:000279">
    <property type="entry name" value="Methyltransferase-like protein"/>
    <property type="match status" value="1"/>
</dbReference>